<gene>
    <name evidence="3" type="ORF">FIBSPDRAFT_1047472</name>
</gene>
<dbReference type="PANTHER" id="PTHR32208">
    <property type="entry name" value="SECRETED PROTEIN-RELATED"/>
    <property type="match status" value="1"/>
</dbReference>
<dbReference type="PANTHER" id="PTHR32208:SF21">
    <property type="entry name" value="LOW QUALITY PROTEIN: ALDEHYDE OXIDASE GLOX-LIKE"/>
    <property type="match status" value="1"/>
</dbReference>
<dbReference type="SUPFAM" id="SSF81296">
    <property type="entry name" value="E set domains"/>
    <property type="match status" value="1"/>
</dbReference>
<protein>
    <submittedName>
        <fullName evidence="3">Copper radical oxidase</fullName>
    </submittedName>
</protein>
<dbReference type="InterPro" id="IPR037293">
    <property type="entry name" value="Gal_Oxidase_central_sf"/>
</dbReference>
<evidence type="ECO:0000259" key="2">
    <source>
        <dbReference type="Pfam" id="PF09118"/>
    </source>
</evidence>
<dbReference type="InterPro" id="IPR015202">
    <property type="entry name" value="GO-like_E_set"/>
</dbReference>
<keyword evidence="4" id="KW-1185">Reference proteome</keyword>
<evidence type="ECO:0000313" key="3">
    <source>
        <dbReference type="EMBL" id="KZP16521.1"/>
    </source>
</evidence>
<dbReference type="AlphaFoldDB" id="A0A166F7N7"/>
<dbReference type="Proteomes" id="UP000076532">
    <property type="component" value="Unassembled WGS sequence"/>
</dbReference>
<sequence>MASPILVGALPVNLYPRTFLLPSGNLLIQSNWATVLLDYSLHGPGGGRPCKTSPTPCAATPNIKSDAWEVHGFNIPQYAASASRVGIMPDVSDNYTEEAPLPEGRSIGDLILLPDGTIWMGNDAAMGTAGYGNTMYTVDQSYAYNALISPAIYNGSAPSGSRWSRDGFSTSTVPQMYHVFVSGSNPNSEYNAPAKFPAEYRVETRDVLPGVLQQAAPSPVVVIRTGFSTRTINMGMHYVELDSSYTGNADGLGTLHVAQLPPNAAILAPGPALLFVIVDGVPSLDEMIIVGGGKIRRQPTLSAVTLPARVAGGAGAARRSRRTCAGR</sequence>
<proteinExistence type="predicted"/>
<evidence type="ECO:0000313" key="4">
    <source>
        <dbReference type="Proteomes" id="UP000076532"/>
    </source>
</evidence>
<reference evidence="3 4" key="1">
    <citation type="journal article" date="2016" name="Mol. Biol. Evol.">
        <title>Comparative Genomics of Early-Diverging Mushroom-Forming Fungi Provides Insights into the Origins of Lignocellulose Decay Capabilities.</title>
        <authorList>
            <person name="Nagy L.G."/>
            <person name="Riley R."/>
            <person name="Tritt A."/>
            <person name="Adam C."/>
            <person name="Daum C."/>
            <person name="Floudas D."/>
            <person name="Sun H."/>
            <person name="Yadav J.S."/>
            <person name="Pangilinan J."/>
            <person name="Larsson K.H."/>
            <person name="Matsuura K."/>
            <person name="Barry K."/>
            <person name="Labutti K."/>
            <person name="Kuo R."/>
            <person name="Ohm R.A."/>
            <person name="Bhattacharya S.S."/>
            <person name="Shirouzu T."/>
            <person name="Yoshinaga Y."/>
            <person name="Martin F.M."/>
            <person name="Grigoriev I.V."/>
            <person name="Hibbett D.S."/>
        </authorList>
    </citation>
    <scope>NUCLEOTIDE SEQUENCE [LARGE SCALE GENOMIC DNA]</scope>
    <source>
        <strain evidence="3 4">CBS 109695</strain>
    </source>
</reference>
<feature type="domain" description="Galactose oxidase-like Early set" evidence="2">
    <location>
        <begin position="213"/>
        <end position="288"/>
    </location>
</feature>
<dbReference type="EMBL" id="KV417592">
    <property type="protein sequence ID" value="KZP16521.1"/>
    <property type="molecule type" value="Genomic_DNA"/>
</dbReference>
<feature type="domain" description="Glyoxal oxidase N-terminal" evidence="1">
    <location>
        <begin position="94"/>
        <end position="204"/>
    </location>
</feature>
<name>A0A166F7N7_9AGAM</name>
<dbReference type="InterPro" id="IPR009880">
    <property type="entry name" value="Glyoxal_oxidase_N"/>
</dbReference>
<dbReference type="OrthoDB" id="2019572at2759"/>
<dbReference type="STRING" id="436010.A0A166F7N7"/>
<dbReference type="Gene3D" id="2.130.10.80">
    <property type="entry name" value="Galactose oxidase/kelch, beta-propeller"/>
    <property type="match status" value="1"/>
</dbReference>
<organism evidence="3 4">
    <name type="scientific">Athelia psychrophila</name>
    <dbReference type="NCBI Taxonomy" id="1759441"/>
    <lineage>
        <taxon>Eukaryota</taxon>
        <taxon>Fungi</taxon>
        <taxon>Dikarya</taxon>
        <taxon>Basidiomycota</taxon>
        <taxon>Agaricomycotina</taxon>
        <taxon>Agaricomycetes</taxon>
        <taxon>Agaricomycetidae</taxon>
        <taxon>Atheliales</taxon>
        <taxon>Atheliaceae</taxon>
        <taxon>Athelia</taxon>
    </lineage>
</organism>
<dbReference type="InterPro" id="IPR014756">
    <property type="entry name" value="Ig_E-set"/>
</dbReference>
<accession>A0A166F7N7</accession>
<dbReference type="Pfam" id="PF07250">
    <property type="entry name" value="Glyoxal_oxid_N"/>
    <property type="match status" value="1"/>
</dbReference>
<evidence type="ECO:0000259" key="1">
    <source>
        <dbReference type="Pfam" id="PF07250"/>
    </source>
</evidence>
<dbReference type="Pfam" id="PF09118">
    <property type="entry name" value="GO-like_E_set"/>
    <property type="match status" value="1"/>
</dbReference>